<keyword evidence="7 10" id="KW-0283">Flagellar rotation</keyword>
<keyword evidence="11" id="KW-0282">Flagellum</keyword>
<dbReference type="GO" id="GO:0006935">
    <property type="term" value="P:chemotaxis"/>
    <property type="evidence" value="ECO:0007669"/>
    <property type="project" value="UniProtKB-KW"/>
</dbReference>
<comment type="subcellular location">
    <subcellularLocation>
        <location evidence="10">Cell inner membrane</location>
    </subcellularLocation>
    <subcellularLocation>
        <location evidence="2">Cell membrane</location>
        <topology evidence="2">Single-pass membrane protein</topology>
    </subcellularLocation>
</comment>
<sequence length="182" mass="19217">MAKKEEAKAEAPAGGGKGKLILIIVLVVVVVLGGTLGALFFLGLLKLPGAAAGEGGEAPAAHGAAAHAPVVVARPSGPAQYQPLDPPFVVNFDQDGVLRYVQISLSVMARDKHALDLVKENDPQIRHQLIILFAGQSFADLESPTGKESLQKKVLETIQKILIEESGSPGIEEVYFTNFVMQ</sequence>
<dbReference type="GO" id="GO:0005886">
    <property type="term" value="C:plasma membrane"/>
    <property type="evidence" value="ECO:0007669"/>
    <property type="project" value="UniProtKB-SubCell"/>
</dbReference>
<evidence type="ECO:0000256" key="5">
    <source>
        <dbReference type="ARBA" id="ARBA00022500"/>
    </source>
</evidence>
<evidence type="ECO:0000256" key="9">
    <source>
        <dbReference type="ARBA" id="ARBA00023136"/>
    </source>
</evidence>
<dbReference type="RefSeq" id="WP_110017782.1">
    <property type="nucleotide sequence ID" value="NZ_QGTJ01000003.1"/>
</dbReference>
<keyword evidence="11" id="KW-0969">Cilium</keyword>
<evidence type="ECO:0000256" key="10">
    <source>
        <dbReference type="RuleBase" id="RU364125"/>
    </source>
</evidence>
<evidence type="ECO:0000256" key="8">
    <source>
        <dbReference type="ARBA" id="ARBA00022989"/>
    </source>
</evidence>
<gene>
    <name evidence="11" type="ORF">C7443_103201</name>
</gene>
<evidence type="ECO:0000313" key="12">
    <source>
        <dbReference type="Proteomes" id="UP000246569"/>
    </source>
</evidence>
<dbReference type="PANTHER" id="PTHR35091">
    <property type="entry name" value="FLAGELLAR PROTEIN FLIL"/>
    <property type="match status" value="1"/>
</dbReference>
<comment type="function">
    <text evidence="1 10">Controls the rotational direction of flagella during chemotaxis.</text>
</comment>
<proteinExistence type="inferred from homology"/>
<evidence type="ECO:0000256" key="4">
    <source>
        <dbReference type="ARBA" id="ARBA00022475"/>
    </source>
</evidence>
<evidence type="ECO:0000256" key="1">
    <source>
        <dbReference type="ARBA" id="ARBA00002254"/>
    </source>
</evidence>
<keyword evidence="9 10" id="KW-0472">Membrane</keyword>
<keyword evidence="11" id="KW-0966">Cell projection</keyword>
<dbReference type="InterPro" id="IPR005503">
    <property type="entry name" value="FliL"/>
</dbReference>
<protein>
    <recommendedName>
        <fullName evidence="10">Flagellar protein FliL</fullName>
    </recommendedName>
</protein>
<dbReference type="PANTHER" id="PTHR35091:SF2">
    <property type="entry name" value="FLAGELLAR PROTEIN FLIL"/>
    <property type="match status" value="1"/>
</dbReference>
<name>A0A317MWK2_9GAMM</name>
<keyword evidence="10" id="KW-0997">Cell inner membrane</keyword>
<feature type="transmembrane region" description="Helical" evidence="10">
    <location>
        <begin position="20"/>
        <end position="45"/>
    </location>
</feature>
<organism evidence="11 12">
    <name type="scientific">Plasticicumulans acidivorans</name>
    <dbReference type="NCBI Taxonomy" id="886464"/>
    <lineage>
        <taxon>Bacteria</taxon>
        <taxon>Pseudomonadati</taxon>
        <taxon>Pseudomonadota</taxon>
        <taxon>Gammaproteobacteria</taxon>
        <taxon>Candidatus Competibacteraceae</taxon>
        <taxon>Plasticicumulans</taxon>
    </lineage>
</organism>
<evidence type="ECO:0000313" key="11">
    <source>
        <dbReference type="EMBL" id="PWV63276.1"/>
    </source>
</evidence>
<comment type="caution">
    <text evidence="11">The sequence shown here is derived from an EMBL/GenBank/DDBJ whole genome shotgun (WGS) entry which is preliminary data.</text>
</comment>
<evidence type="ECO:0000256" key="6">
    <source>
        <dbReference type="ARBA" id="ARBA00022692"/>
    </source>
</evidence>
<keyword evidence="12" id="KW-1185">Reference proteome</keyword>
<dbReference type="AlphaFoldDB" id="A0A317MWK2"/>
<comment type="similarity">
    <text evidence="3 10">Belongs to the FliL family.</text>
</comment>
<dbReference type="EMBL" id="QGTJ01000003">
    <property type="protein sequence ID" value="PWV63276.1"/>
    <property type="molecule type" value="Genomic_DNA"/>
</dbReference>
<keyword evidence="8 10" id="KW-1133">Transmembrane helix</keyword>
<dbReference type="OrthoDB" id="5616092at2"/>
<evidence type="ECO:0000256" key="3">
    <source>
        <dbReference type="ARBA" id="ARBA00008281"/>
    </source>
</evidence>
<evidence type="ECO:0000256" key="7">
    <source>
        <dbReference type="ARBA" id="ARBA00022779"/>
    </source>
</evidence>
<keyword evidence="4" id="KW-1003">Cell membrane</keyword>
<dbReference type="Proteomes" id="UP000246569">
    <property type="component" value="Unassembled WGS sequence"/>
</dbReference>
<accession>A0A317MWK2</accession>
<keyword evidence="5 10" id="KW-0145">Chemotaxis</keyword>
<reference evidence="11 12" key="1">
    <citation type="submission" date="2018-05" db="EMBL/GenBank/DDBJ databases">
        <title>Genomic Encyclopedia of Type Strains, Phase IV (KMG-IV): sequencing the most valuable type-strain genomes for metagenomic binning, comparative biology and taxonomic classification.</title>
        <authorList>
            <person name="Goeker M."/>
        </authorList>
    </citation>
    <scope>NUCLEOTIDE SEQUENCE [LARGE SCALE GENOMIC DNA]</scope>
    <source>
        <strain evidence="11 12">DSM 23606</strain>
    </source>
</reference>
<dbReference type="GO" id="GO:0071978">
    <property type="term" value="P:bacterial-type flagellum-dependent swarming motility"/>
    <property type="evidence" value="ECO:0007669"/>
    <property type="project" value="TreeGrafter"/>
</dbReference>
<dbReference type="Pfam" id="PF03748">
    <property type="entry name" value="FliL"/>
    <property type="match status" value="1"/>
</dbReference>
<keyword evidence="6 10" id="KW-0812">Transmembrane</keyword>
<dbReference type="GO" id="GO:0009425">
    <property type="term" value="C:bacterial-type flagellum basal body"/>
    <property type="evidence" value="ECO:0007669"/>
    <property type="project" value="InterPro"/>
</dbReference>
<evidence type="ECO:0000256" key="2">
    <source>
        <dbReference type="ARBA" id="ARBA00004162"/>
    </source>
</evidence>